<keyword evidence="3" id="KW-1185">Reference proteome</keyword>
<organism evidence="2 3">
    <name type="scientific">Ranatra chinensis</name>
    <dbReference type="NCBI Taxonomy" id="642074"/>
    <lineage>
        <taxon>Eukaryota</taxon>
        <taxon>Metazoa</taxon>
        <taxon>Ecdysozoa</taxon>
        <taxon>Arthropoda</taxon>
        <taxon>Hexapoda</taxon>
        <taxon>Insecta</taxon>
        <taxon>Pterygota</taxon>
        <taxon>Neoptera</taxon>
        <taxon>Paraneoptera</taxon>
        <taxon>Hemiptera</taxon>
        <taxon>Heteroptera</taxon>
        <taxon>Panheteroptera</taxon>
        <taxon>Nepomorpha</taxon>
        <taxon>Nepidae</taxon>
        <taxon>Ranatrinae</taxon>
        <taxon>Ranatra</taxon>
    </lineage>
</organism>
<keyword evidence="1" id="KW-0732">Signal</keyword>
<dbReference type="AlphaFoldDB" id="A0ABD0YIT0"/>
<name>A0ABD0YIT0_9HEMI</name>
<gene>
    <name evidence="2" type="ORF">AAG570_006104</name>
</gene>
<dbReference type="EMBL" id="JBFDAA010000019">
    <property type="protein sequence ID" value="KAL1115814.1"/>
    <property type="molecule type" value="Genomic_DNA"/>
</dbReference>
<proteinExistence type="predicted"/>
<dbReference type="Proteomes" id="UP001558652">
    <property type="component" value="Unassembled WGS sequence"/>
</dbReference>
<accession>A0ABD0YIT0</accession>
<reference evidence="2 3" key="1">
    <citation type="submission" date="2024-07" db="EMBL/GenBank/DDBJ databases">
        <title>Chromosome-level genome assembly of the water stick insect Ranatra chinensis (Heteroptera: Nepidae).</title>
        <authorList>
            <person name="Liu X."/>
        </authorList>
    </citation>
    <scope>NUCLEOTIDE SEQUENCE [LARGE SCALE GENOMIC DNA]</scope>
    <source>
        <strain evidence="2">Cailab_2021Rc</strain>
        <tissue evidence="2">Muscle</tissue>
    </source>
</reference>
<dbReference type="Gene3D" id="2.70.220.10">
    <property type="entry name" value="Ganglioside GM2 activator"/>
    <property type="match status" value="1"/>
</dbReference>
<protein>
    <submittedName>
        <fullName evidence="2">Uncharacterized protein</fullName>
    </submittedName>
</protein>
<sequence length="125" mass="14509">MASKRRNMFHENKKQEAREIDPPTLIAVDVASYNKGRLQATTLNRNLGGFCIATKTFVPSIYQTLLKMANKEDCPIEPGKYEVNDFGVNVDVFWPFMYRGTFRLKMMFLKDSLMVGCKIWYLQVK</sequence>
<dbReference type="InterPro" id="IPR036846">
    <property type="entry name" value="GM2-AP_sf"/>
</dbReference>
<comment type="caution">
    <text evidence="2">The sequence shown here is derived from an EMBL/GenBank/DDBJ whole genome shotgun (WGS) entry which is preliminary data.</text>
</comment>
<evidence type="ECO:0000313" key="3">
    <source>
        <dbReference type="Proteomes" id="UP001558652"/>
    </source>
</evidence>
<evidence type="ECO:0000256" key="1">
    <source>
        <dbReference type="ARBA" id="ARBA00022729"/>
    </source>
</evidence>
<evidence type="ECO:0000313" key="2">
    <source>
        <dbReference type="EMBL" id="KAL1115814.1"/>
    </source>
</evidence>